<comment type="caution">
    <text evidence="2">The sequence shown here is derived from an EMBL/GenBank/DDBJ whole genome shotgun (WGS) entry which is preliminary data.</text>
</comment>
<dbReference type="SUPFAM" id="SSF54695">
    <property type="entry name" value="POZ domain"/>
    <property type="match status" value="1"/>
</dbReference>
<gene>
    <name evidence="2" type="ORF">F5890DRAFT_1527689</name>
</gene>
<dbReference type="InterPro" id="IPR011333">
    <property type="entry name" value="SKP1/BTB/POZ_sf"/>
</dbReference>
<accession>A0AA38UR38</accession>
<dbReference type="EMBL" id="MU802048">
    <property type="protein sequence ID" value="KAJ3982779.1"/>
    <property type="molecule type" value="Genomic_DNA"/>
</dbReference>
<feature type="domain" description="BTB" evidence="1">
    <location>
        <begin position="89"/>
        <end position="196"/>
    </location>
</feature>
<dbReference type="SMART" id="SM00225">
    <property type="entry name" value="BTB"/>
    <property type="match status" value="1"/>
</dbReference>
<evidence type="ECO:0000313" key="2">
    <source>
        <dbReference type="EMBL" id="KAJ3982779.1"/>
    </source>
</evidence>
<proteinExistence type="predicted"/>
<dbReference type="Proteomes" id="UP001163850">
    <property type="component" value="Unassembled WGS sequence"/>
</dbReference>
<organism evidence="2 3">
    <name type="scientific">Lentinula detonsa</name>
    <dbReference type="NCBI Taxonomy" id="2804962"/>
    <lineage>
        <taxon>Eukaryota</taxon>
        <taxon>Fungi</taxon>
        <taxon>Dikarya</taxon>
        <taxon>Basidiomycota</taxon>
        <taxon>Agaricomycotina</taxon>
        <taxon>Agaricomycetes</taxon>
        <taxon>Agaricomycetidae</taxon>
        <taxon>Agaricales</taxon>
        <taxon>Marasmiineae</taxon>
        <taxon>Omphalotaceae</taxon>
        <taxon>Lentinula</taxon>
    </lineage>
</organism>
<evidence type="ECO:0000313" key="3">
    <source>
        <dbReference type="Proteomes" id="UP001163850"/>
    </source>
</evidence>
<dbReference type="Pfam" id="PF00651">
    <property type="entry name" value="BTB"/>
    <property type="match status" value="1"/>
</dbReference>
<dbReference type="InterPro" id="IPR000210">
    <property type="entry name" value="BTB/POZ_dom"/>
</dbReference>
<reference evidence="2" key="1">
    <citation type="submission" date="2022-08" db="EMBL/GenBank/DDBJ databases">
        <authorList>
            <consortium name="DOE Joint Genome Institute"/>
            <person name="Min B."/>
            <person name="Riley R."/>
            <person name="Sierra-Patev S."/>
            <person name="Naranjo-Ortiz M."/>
            <person name="Looney B."/>
            <person name="Konkel Z."/>
            <person name="Slot J.C."/>
            <person name="Sakamoto Y."/>
            <person name="Steenwyk J.L."/>
            <person name="Rokas A."/>
            <person name="Carro J."/>
            <person name="Camarero S."/>
            <person name="Ferreira P."/>
            <person name="Molpeceres G."/>
            <person name="Ruiz-Duenas F.J."/>
            <person name="Serrano A."/>
            <person name="Henrissat B."/>
            <person name="Drula E."/>
            <person name="Hughes K.W."/>
            <person name="Mata J.L."/>
            <person name="Ishikawa N.K."/>
            <person name="Vargas-Isla R."/>
            <person name="Ushijima S."/>
            <person name="Smith C.A."/>
            <person name="Ahrendt S."/>
            <person name="Andreopoulos W."/>
            <person name="He G."/>
            <person name="Labutti K."/>
            <person name="Lipzen A."/>
            <person name="Ng V."/>
            <person name="Sandor L."/>
            <person name="Barry K."/>
            <person name="Martinez A.T."/>
            <person name="Xiao Y."/>
            <person name="Gibbons J.G."/>
            <person name="Terashima K."/>
            <person name="Hibbett D.S."/>
            <person name="Grigoriev I.V."/>
        </authorList>
    </citation>
    <scope>NUCLEOTIDE SEQUENCE</scope>
    <source>
        <strain evidence="2">TFB7829</strain>
    </source>
</reference>
<dbReference type="AlphaFoldDB" id="A0AA38UR38"/>
<evidence type="ECO:0000259" key="1">
    <source>
        <dbReference type="SMART" id="SM00225"/>
    </source>
</evidence>
<protein>
    <recommendedName>
        <fullName evidence="1">BTB domain-containing protein</fullName>
    </recommendedName>
</protein>
<sequence>MHADNTKVILESLLGDGFSKTQNIDPRALIEALSTLSRAFDGGSTSAQSPESTESSFTHLFPDVTPSQLSPSLSEASTAKIRDDVFFYDYRTFLVEDHFFRVPIRHLAAESEYFQDMADRSKSEIDGLTEENPIHLDNVSQEDFRQLLRVICPTQRFNAKPEILSFSQWTSVLELAKKWKMDEVRAHAISAIESLSDVDPVDKVVLARTHDIFAWLAPSFNEILQRSQSLTERDVEKLGILTVVRLMGLRDRLRPTKPGRWSLGSTRIEASTVDFTVIVWDAFPESRVKGLSNPIDENLMAACSPVNELDVECVSSSSIIIPHRAGSLPKSKSIFG</sequence>
<dbReference type="Gene3D" id="3.30.710.10">
    <property type="entry name" value="Potassium Channel Kv1.1, Chain A"/>
    <property type="match status" value="1"/>
</dbReference>
<name>A0AA38UR38_9AGAR</name>